<dbReference type="GO" id="GO:0006979">
    <property type="term" value="P:response to oxidative stress"/>
    <property type="evidence" value="ECO:0007669"/>
    <property type="project" value="TreeGrafter"/>
</dbReference>
<dbReference type="EMBL" id="MU007009">
    <property type="protein sequence ID" value="KAF2436992.1"/>
    <property type="molecule type" value="Genomic_DNA"/>
</dbReference>
<comment type="subcellular location">
    <subcellularLocation>
        <location evidence="2">Cytoplasm</location>
    </subcellularLocation>
</comment>
<comment type="similarity">
    <text evidence="3">Belongs to the RTC5 family.</text>
</comment>
<gene>
    <name evidence="8" type="ORF">EJ08DRAFT_667062</name>
</gene>
<evidence type="ECO:0000256" key="1">
    <source>
        <dbReference type="ARBA" id="ARBA00002738"/>
    </source>
</evidence>
<proteinExistence type="inferred from homology"/>
<feature type="domain" description="TLDc" evidence="7">
    <location>
        <begin position="345"/>
        <end position="576"/>
    </location>
</feature>
<accession>A0A9P4P4A8</accession>
<evidence type="ECO:0000256" key="2">
    <source>
        <dbReference type="ARBA" id="ARBA00004496"/>
    </source>
</evidence>
<dbReference type="OrthoDB" id="289228at2759"/>
<evidence type="ECO:0000313" key="8">
    <source>
        <dbReference type="EMBL" id="KAF2436992.1"/>
    </source>
</evidence>
<dbReference type="Pfam" id="PF07534">
    <property type="entry name" value="TLD"/>
    <property type="match status" value="1"/>
</dbReference>
<dbReference type="GO" id="GO:0005634">
    <property type="term" value="C:nucleus"/>
    <property type="evidence" value="ECO:0007669"/>
    <property type="project" value="TreeGrafter"/>
</dbReference>
<keyword evidence="9" id="KW-1185">Reference proteome</keyword>
<evidence type="ECO:0000256" key="6">
    <source>
        <dbReference type="SAM" id="MobiDB-lite"/>
    </source>
</evidence>
<dbReference type="SMART" id="SM00584">
    <property type="entry name" value="TLDc"/>
    <property type="match status" value="1"/>
</dbReference>
<evidence type="ECO:0000256" key="5">
    <source>
        <dbReference type="ARBA" id="ARBA00022490"/>
    </source>
</evidence>
<dbReference type="AlphaFoldDB" id="A0A9P4P4A8"/>
<evidence type="ECO:0000256" key="3">
    <source>
        <dbReference type="ARBA" id="ARBA00006731"/>
    </source>
</evidence>
<feature type="region of interest" description="Disordered" evidence="6">
    <location>
        <begin position="495"/>
        <end position="522"/>
    </location>
</feature>
<dbReference type="GO" id="GO:0005737">
    <property type="term" value="C:cytoplasm"/>
    <property type="evidence" value="ECO:0007669"/>
    <property type="project" value="UniProtKB-SubCell"/>
</dbReference>
<dbReference type="Proteomes" id="UP000800235">
    <property type="component" value="Unassembled WGS sequence"/>
</dbReference>
<protein>
    <recommendedName>
        <fullName evidence="4">Restriction of telomere capping protein 5</fullName>
    </recommendedName>
</protein>
<reference evidence="8" key="1">
    <citation type="journal article" date="2020" name="Stud. Mycol.">
        <title>101 Dothideomycetes genomes: a test case for predicting lifestyles and emergence of pathogens.</title>
        <authorList>
            <person name="Haridas S."/>
            <person name="Albert R."/>
            <person name="Binder M."/>
            <person name="Bloem J."/>
            <person name="Labutti K."/>
            <person name="Salamov A."/>
            <person name="Andreopoulos B."/>
            <person name="Baker S."/>
            <person name="Barry K."/>
            <person name="Bills G."/>
            <person name="Bluhm B."/>
            <person name="Cannon C."/>
            <person name="Castanera R."/>
            <person name="Culley D."/>
            <person name="Daum C."/>
            <person name="Ezra D."/>
            <person name="Gonzalez J."/>
            <person name="Henrissat B."/>
            <person name="Kuo A."/>
            <person name="Liang C."/>
            <person name="Lipzen A."/>
            <person name="Lutzoni F."/>
            <person name="Magnuson J."/>
            <person name="Mondo S."/>
            <person name="Nolan M."/>
            <person name="Ohm R."/>
            <person name="Pangilinan J."/>
            <person name="Park H.-J."/>
            <person name="Ramirez L."/>
            <person name="Alfaro M."/>
            <person name="Sun H."/>
            <person name="Tritt A."/>
            <person name="Yoshinaga Y."/>
            <person name="Zwiers L.-H."/>
            <person name="Turgeon B."/>
            <person name="Goodwin S."/>
            <person name="Spatafora J."/>
            <person name="Crous P."/>
            <person name="Grigoriev I."/>
        </authorList>
    </citation>
    <scope>NUCLEOTIDE SEQUENCE</scope>
    <source>
        <strain evidence="8">CBS 130266</strain>
    </source>
</reference>
<dbReference type="PANTHER" id="PTHR23354:SF130">
    <property type="entry name" value="RESTRICTION OF TELOMERE CAPPING PROTEIN 5"/>
    <property type="match status" value="1"/>
</dbReference>
<organism evidence="8 9">
    <name type="scientific">Tothia fuscella</name>
    <dbReference type="NCBI Taxonomy" id="1048955"/>
    <lineage>
        <taxon>Eukaryota</taxon>
        <taxon>Fungi</taxon>
        <taxon>Dikarya</taxon>
        <taxon>Ascomycota</taxon>
        <taxon>Pezizomycotina</taxon>
        <taxon>Dothideomycetes</taxon>
        <taxon>Pleosporomycetidae</taxon>
        <taxon>Venturiales</taxon>
        <taxon>Cylindrosympodiaceae</taxon>
        <taxon>Tothia</taxon>
    </lineage>
</organism>
<name>A0A9P4P4A8_9PEZI</name>
<feature type="region of interest" description="Disordered" evidence="6">
    <location>
        <begin position="160"/>
        <end position="186"/>
    </location>
</feature>
<dbReference type="PANTHER" id="PTHR23354">
    <property type="entry name" value="NUCLEOLAR PROTEIN 7/ESTROGEN RECEPTOR COACTIVATOR-RELATED"/>
    <property type="match status" value="1"/>
</dbReference>
<evidence type="ECO:0000256" key="4">
    <source>
        <dbReference type="ARBA" id="ARBA00015163"/>
    </source>
</evidence>
<keyword evidence="5" id="KW-0963">Cytoplasm</keyword>
<dbReference type="InterPro" id="IPR006571">
    <property type="entry name" value="TLDc_dom"/>
</dbReference>
<comment type="caution">
    <text evidence="8">The sequence shown here is derived from an EMBL/GenBank/DDBJ whole genome shotgun (WGS) entry which is preliminary data.</text>
</comment>
<dbReference type="PROSITE" id="PS51886">
    <property type="entry name" value="TLDC"/>
    <property type="match status" value="1"/>
</dbReference>
<sequence>MGQGQSGPGPPQSIEHLSARLTQTFATKCYTPLELYCFKEVFRTLADHESDLKYWSESTLCRFLELPDDLNVGPIIFQLVSYAGAFPFPSQAPAILTNDALLRGITVLTGRWGKVLRGGKGGGDGGRRAWRREIWRGCSVFDRGEGPHGVKDKSNIVTGKEQERKTSAQGFAIDKPGESEEDEEDEDDGLVYSAFELMDAADAFKVADQTNILHAMIPSDNFLRLLQLLLLAAPLTPQESLGVYGVMLDEKRLSRLRETANCMLASFGVEKNPGISYKTFEKVMSTTMPHVLDGLQPLFEHFLFPKDFDLAKRKQSSSSLPPVHVPPTPTKELPPLEPLLPSEGDILDYAVLNQLSSFLSGNTLFRRLQPLYSGNNGFSMGQFEKTVFNWRAPSILLVSGTILSSHTKDRRERDFLDTLPYKRFHSSTSKGEDDGEGTRVTYGAYVPTPWKQTPKSCFGDSKTILFQLSPTHDVFPASTLDTSYIYFNRPPSGHTGLGFGSPLPSPTLSRRHPTNTPTSLPLSPLSLHIDDGLEFGVFTHDSNGGGSFLPSSLPMRGGVDWQDRFQIDALEVWGCGGSEEAEEQRKRWAWEEREAEARRRINFGTGDLEADRELLRMAGLIGQGRSGGSMG</sequence>
<comment type="function">
    <text evidence="1">May be involved in a process influencing telomere capping.</text>
</comment>
<evidence type="ECO:0000313" key="9">
    <source>
        <dbReference type="Proteomes" id="UP000800235"/>
    </source>
</evidence>
<evidence type="ECO:0000259" key="7">
    <source>
        <dbReference type="PROSITE" id="PS51886"/>
    </source>
</evidence>